<dbReference type="EMBL" id="MLKD01000029">
    <property type="protein sequence ID" value="OQE15259.1"/>
    <property type="molecule type" value="Genomic_DNA"/>
</dbReference>
<dbReference type="AlphaFoldDB" id="A0A1V6SNM0"/>
<feature type="compositionally biased region" description="Low complexity" evidence="1">
    <location>
        <begin position="127"/>
        <end position="140"/>
    </location>
</feature>
<gene>
    <name evidence="2" type="ORF">PENSTE_c029G06663</name>
</gene>
<name>A0A1V6SNM0_9EURO</name>
<dbReference type="GO" id="GO:0051301">
    <property type="term" value="P:cell division"/>
    <property type="evidence" value="ECO:0007669"/>
    <property type="project" value="InterPro"/>
</dbReference>
<proteinExistence type="predicted"/>
<dbReference type="GO" id="GO:0000444">
    <property type="term" value="C:MIS12/MIND type complex"/>
    <property type="evidence" value="ECO:0007669"/>
    <property type="project" value="InterPro"/>
</dbReference>
<feature type="compositionally biased region" description="Polar residues" evidence="1">
    <location>
        <begin position="390"/>
        <end position="405"/>
    </location>
</feature>
<dbReference type="Proteomes" id="UP000191285">
    <property type="component" value="Unassembled WGS sequence"/>
</dbReference>
<dbReference type="STRING" id="303698.A0A1V6SNM0"/>
<evidence type="ECO:0000313" key="3">
    <source>
        <dbReference type="Proteomes" id="UP000191285"/>
    </source>
</evidence>
<keyword evidence="3" id="KW-1185">Reference proteome</keyword>
<organism evidence="2 3">
    <name type="scientific">Penicillium steckii</name>
    <dbReference type="NCBI Taxonomy" id="303698"/>
    <lineage>
        <taxon>Eukaryota</taxon>
        <taxon>Fungi</taxon>
        <taxon>Dikarya</taxon>
        <taxon>Ascomycota</taxon>
        <taxon>Pezizomycotina</taxon>
        <taxon>Eurotiomycetes</taxon>
        <taxon>Eurotiomycetidae</taxon>
        <taxon>Eurotiales</taxon>
        <taxon>Aspergillaceae</taxon>
        <taxon>Penicillium</taxon>
    </lineage>
</organism>
<dbReference type="Pfam" id="PF08202">
    <property type="entry name" value="MIS13"/>
    <property type="match status" value="1"/>
</dbReference>
<dbReference type="PANTHER" id="PTHR14778:SF2">
    <property type="entry name" value="KINETOCHORE-ASSOCIATED PROTEIN DSN1 HOMOLOG"/>
    <property type="match status" value="1"/>
</dbReference>
<feature type="region of interest" description="Disordered" evidence="1">
    <location>
        <begin position="1"/>
        <end position="254"/>
    </location>
</feature>
<feature type="compositionally biased region" description="Polar residues" evidence="1">
    <location>
        <begin position="50"/>
        <end position="64"/>
    </location>
</feature>
<accession>A0A1V6SNM0</accession>
<evidence type="ECO:0000313" key="2">
    <source>
        <dbReference type="EMBL" id="OQE15259.1"/>
    </source>
</evidence>
<dbReference type="InterPro" id="IPR013218">
    <property type="entry name" value="Dsn1/Mis13"/>
</dbReference>
<evidence type="ECO:0000256" key="1">
    <source>
        <dbReference type="SAM" id="MobiDB-lite"/>
    </source>
</evidence>
<feature type="compositionally biased region" description="Polar residues" evidence="1">
    <location>
        <begin position="415"/>
        <end position="441"/>
    </location>
</feature>
<feature type="compositionally biased region" description="Low complexity" evidence="1">
    <location>
        <begin position="25"/>
        <end position="39"/>
    </location>
</feature>
<feature type="compositionally biased region" description="Polar residues" evidence="1">
    <location>
        <begin position="150"/>
        <end position="168"/>
    </location>
</feature>
<feature type="compositionally biased region" description="Basic residues" evidence="1">
    <location>
        <begin position="181"/>
        <end position="191"/>
    </location>
</feature>
<sequence>MTIAVLATTTTKTKRREPLGTIGMAASQAQSRTTASTSAGRPRGARRSTRNSANQQGLEEITNNDSKRKANYEDDEGFQFARVPSKKSKPSSKMESVPEVPHSDVENTAPAESTPRRGRPPKKRAGESAAAAPAKGKTAELQSKRPAKNVAQSATPEPPTRHQQTARSSRPRDFEEEQSPQKRRKPGRPSKSRNSDMNGFKSPEPPTKVALPVADTPVIQRNKEFRGKKSGKGRRRISSEMRGRRASSLIDSGASNALPHREVRTADFYKHIADEGLPEPRRMRQLLIWCATRALGEKPSSFHQEDQSAHLAARVIQEDLQKEFSSNSELSNWFSREDVNPPAVVVKKPNPRNVQNAEKIKELEEQIHKLQKERHALNALHKQPPIPRIDSTTPFTNKSSGSQRQAPEAVDTSLLEPSQQDLYKSLNPSNSAAEGQSSNSEKTLRSISPADVSARLSRITTDLAPTLDSLAAGLHDVELYRSTADSFSSRVLRICAQRLEERDAQNLQQQISIEGEDDNEKSSHTPPSRPRQDIGLILGALSRVERR</sequence>
<dbReference type="OrthoDB" id="3364649at2759"/>
<dbReference type="PANTHER" id="PTHR14778">
    <property type="entry name" value="KINETOCHORE-ASSOCIATED PROTEIN DSN1 HOMOLOG"/>
    <property type="match status" value="1"/>
</dbReference>
<comment type="caution">
    <text evidence="2">The sequence shown here is derived from an EMBL/GenBank/DDBJ whole genome shotgun (WGS) entry which is preliminary data.</text>
</comment>
<feature type="region of interest" description="Disordered" evidence="1">
    <location>
        <begin position="378"/>
        <end position="449"/>
    </location>
</feature>
<reference evidence="3" key="1">
    <citation type="journal article" date="2017" name="Nat. Microbiol.">
        <title>Global analysis of biosynthetic gene clusters reveals vast potential of secondary metabolite production in Penicillium species.</title>
        <authorList>
            <person name="Nielsen J.C."/>
            <person name="Grijseels S."/>
            <person name="Prigent S."/>
            <person name="Ji B."/>
            <person name="Dainat J."/>
            <person name="Nielsen K.F."/>
            <person name="Frisvad J.C."/>
            <person name="Workman M."/>
            <person name="Nielsen J."/>
        </authorList>
    </citation>
    <scope>NUCLEOTIDE SEQUENCE [LARGE SCALE GENOMIC DNA]</scope>
    <source>
        <strain evidence="3">IBT 24891</strain>
    </source>
</reference>
<dbReference type="GO" id="GO:0007059">
    <property type="term" value="P:chromosome segregation"/>
    <property type="evidence" value="ECO:0007669"/>
    <property type="project" value="InterPro"/>
</dbReference>
<feature type="region of interest" description="Disordered" evidence="1">
    <location>
        <begin position="511"/>
        <end position="536"/>
    </location>
</feature>
<protein>
    <submittedName>
        <fullName evidence="2">Uncharacterized protein</fullName>
    </submittedName>
</protein>